<dbReference type="EMBL" id="HBHT01002868">
    <property type="protein sequence ID" value="CAD9943523.1"/>
    <property type="molecule type" value="Transcribed_RNA"/>
</dbReference>
<sequence>MVVSCGGIAIIHREDWEGPKMANKSATFGDRFCGGVATTFGKKRAARTSAARVLMMRSKGMAFCGWAPIIREHCSLILAYCVFASCFLEPRMAYTDSYEAGQPATHAKTFAVAAIFRWTAELSVV</sequence>
<protein>
    <submittedName>
        <fullName evidence="1">Uncharacterized protein</fullName>
    </submittedName>
</protein>
<proteinExistence type="predicted"/>
<accession>A0A7S2VAV3</accession>
<organism evidence="1">
    <name type="scientific">Entomoneis paludosa</name>
    <dbReference type="NCBI Taxonomy" id="265537"/>
    <lineage>
        <taxon>Eukaryota</taxon>
        <taxon>Sar</taxon>
        <taxon>Stramenopiles</taxon>
        <taxon>Ochrophyta</taxon>
        <taxon>Bacillariophyta</taxon>
        <taxon>Bacillariophyceae</taxon>
        <taxon>Bacillariophycidae</taxon>
        <taxon>Entomoneidaceae</taxon>
        <taxon>Entomoneis</taxon>
    </lineage>
</organism>
<gene>
    <name evidence="1" type="ORF">APAL1065_LOCUS1930</name>
</gene>
<dbReference type="AlphaFoldDB" id="A0A7S2VAV3"/>
<reference evidence="1" key="1">
    <citation type="submission" date="2021-01" db="EMBL/GenBank/DDBJ databases">
        <authorList>
            <person name="Corre E."/>
            <person name="Pelletier E."/>
            <person name="Niang G."/>
            <person name="Scheremetjew M."/>
            <person name="Finn R."/>
            <person name="Kale V."/>
            <person name="Holt S."/>
            <person name="Cochrane G."/>
            <person name="Meng A."/>
            <person name="Brown T."/>
            <person name="Cohen L."/>
        </authorList>
    </citation>
    <scope>NUCLEOTIDE SEQUENCE</scope>
    <source>
        <strain evidence="1">CCMP125</strain>
    </source>
</reference>
<evidence type="ECO:0000313" key="1">
    <source>
        <dbReference type="EMBL" id="CAD9943523.1"/>
    </source>
</evidence>
<name>A0A7S2VAV3_9STRA</name>